<evidence type="ECO:0000313" key="13">
    <source>
        <dbReference type="EMBL" id="CAL1533917.1"/>
    </source>
</evidence>
<reference evidence="13 14" key="1">
    <citation type="submission" date="2024-04" db="EMBL/GenBank/DDBJ databases">
        <authorList>
            <consortium name="Genoscope - CEA"/>
            <person name="William W."/>
        </authorList>
    </citation>
    <scope>NUCLEOTIDE SEQUENCE [LARGE SCALE GENOMIC DNA]</scope>
</reference>
<comment type="subcellular location">
    <subcellularLocation>
        <location evidence="1">Membrane</location>
        <topology evidence="1">Single-pass type II membrane protein</topology>
    </subcellularLocation>
</comment>
<keyword evidence="14" id="KW-1185">Reference proteome</keyword>
<gene>
    <name evidence="13" type="ORF">GSLYS_00007877001</name>
</gene>
<dbReference type="PANTHER" id="PTHR10794:SF45">
    <property type="entry name" value="MONOACYLGLYCEROL LIPASE ABHD2"/>
    <property type="match status" value="1"/>
</dbReference>
<keyword evidence="3" id="KW-0719">Serine esterase</keyword>
<dbReference type="GO" id="GO:0043401">
    <property type="term" value="P:steroid hormone receptor signaling pathway"/>
    <property type="evidence" value="ECO:0007669"/>
    <property type="project" value="TreeGrafter"/>
</dbReference>
<accession>A0AAV2HJ60</accession>
<evidence type="ECO:0000256" key="1">
    <source>
        <dbReference type="ARBA" id="ARBA00004606"/>
    </source>
</evidence>
<evidence type="ECO:0000256" key="5">
    <source>
        <dbReference type="ARBA" id="ARBA00022801"/>
    </source>
</evidence>
<proteinExistence type="inferred from homology"/>
<keyword evidence="8" id="KW-0472">Membrane</keyword>
<dbReference type="SUPFAM" id="SSF53474">
    <property type="entry name" value="alpha/beta-Hydrolases"/>
    <property type="match status" value="1"/>
</dbReference>
<protein>
    <recommendedName>
        <fullName evidence="12">AB hydrolase-1 domain-containing protein</fullName>
    </recommendedName>
</protein>
<dbReference type="InterPro" id="IPR029058">
    <property type="entry name" value="AB_hydrolase_fold"/>
</dbReference>
<dbReference type="Pfam" id="PF00561">
    <property type="entry name" value="Abhydrolase_1"/>
    <property type="match status" value="1"/>
</dbReference>
<dbReference type="GO" id="GO:0048240">
    <property type="term" value="P:sperm capacitation"/>
    <property type="evidence" value="ECO:0007669"/>
    <property type="project" value="TreeGrafter"/>
</dbReference>
<comment type="similarity">
    <text evidence="2">Belongs to the AB hydrolase superfamily. AB hydrolase 4 family.</text>
</comment>
<feature type="signal peptide" evidence="11">
    <location>
        <begin position="1"/>
        <end position="28"/>
    </location>
</feature>
<evidence type="ECO:0000313" key="14">
    <source>
        <dbReference type="Proteomes" id="UP001497497"/>
    </source>
</evidence>
<dbReference type="InterPro" id="IPR000073">
    <property type="entry name" value="AB_hydrolase_1"/>
</dbReference>
<comment type="caution">
    <text evidence="13">The sequence shown here is derived from an EMBL/GenBank/DDBJ whole genome shotgun (WGS) entry which is preliminary data.</text>
</comment>
<dbReference type="EMBL" id="CAXITT010000155">
    <property type="protein sequence ID" value="CAL1533917.1"/>
    <property type="molecule type" value="Genomic_DNA"/>
</dbReference>
<evidence type="ECO:0000256" key="2">
    <source>
        <dbReference type="ARBA" id="ARBA00010884"/>
    </source>
</evidence>
<evidence type="ECO:0000256" key="8">
    <source>
        <dbReference type="ARBA" id="ARBA00023136"/>
    </source>
</evidence>
<dbReference type="InterPro" id="IPR000952">
    <property type="entry name" value="AB_hydrolase_4_CS"/>
</dbReference>
<dbReference type="PROSITE" id="PS01133">
    <property type="entry name" value="UPF0017"/>
    <property type="match status" value="1"/>
</dbReference>
<keyword evidence="6" id="KW-0735">Signal-anchor</keyword>
<dbReference type="PIRSF" id="PIRSF005211">
    <property type="entry name" value="Ab_hydro_YheT"/>
    <property type="match status" value="1"/>
</dbReference>
<name>A0AAV2HJ60_LYMST</name>
<keyword evidence="4" id="KW-0812">Transmembrane</keyword>
<evidence type="ECO:0000259" key="12">
    <source>
        <dbReference type="Pfam" id="PF00561"/>
    </source>
</evidence>
<evidence type="ECO:0000256" key="3">
    <source>
        <dbReference type="ARBA" id="ARBA00022487"/>
    </source>
</evidence>
<feature type="region of interest" description="Disordered" evidence="10">
    <location>
        <begin position="431"/>
        <end position="476"/>
    </location>
</feature>
<keyword evidence="11" id="KW-0732">Signal</keyword>
<feature type="chain" id="PRO_5043595429" description="AB hydrolase-1 domain-containing protein" evidence="11">
    <location>
        <begin position="29"/>
        <end position="476"/>
    </location>
</feature>
<feature type="compositionally biased region" description="Polar residues" evidence="10">
    <location>
        <begin position="462"/>
        <end position="476"/>
    </location>
</feature>
<evidence type="ECO:0000256" key="4">
    <source>
        <dbReference type="ARBA" id="ARBA00022692"/>
    </source>
</evidence>
<evidence type="ECO:0000256" key="6">
    <source>
        <dbReference type="ARBA" id="ARBA00022968"/>
    </source>
</evidence>
<keyword evidence="7" id="KW-1133">Transmembrane helix</keyword>
<sequence length="476" mass="53148">MSPVLAALFAILLYLVVRLLHLTAPVSAPLIYAKDRSSQFVQSVLTLCPILHQPYVPPFLWGKSGHIQTILYAKMGRVNMPVPNGVRHSKIMSDGATLTFDLHEPLVPHKTGGSYCLLFCPGIGNNSESPYVRTLVDYAQKNGYIAVVLNHIGSLKTIQLTAPRIYSYGGTEELHIVRKEVQQLHPKCGIILVGCSMGANIVIKYLGENQAHQTGILAAVSINQGYDVMRAKPLLLSWRNLRRAYIYVMTRNQKNIIKCHKDVLLCDKVRCDYDIDVDKIFASRTMEQLDEAYTRRLHGFETLDDYYHHNSSGHYLQNIKTPLLVVNAEDDPIVPPQLLDCPKTAAEKLPYMIFALTKHGGHLGFFEKGILRPHSLTWMDRLIIEYADAITKIHQEGNLPVITSETSSSEELDDFLMVGDFKVSDKRSNDLIKNSDGNSLNPNKATGSDDSDDVGDRDGTSHQCNDKTNGFISTSK</sequence>
<dbReference type="PANTHER" id="PTHR10794">
    <property type="entry name" value="ABHYDROLASE DOMAIN-CONTAINING PROTEIN"/>
    <property type="match status" value="1"/>
</dbReference>
<dbReference type="Gene3D" id="3.40.50.1820">
    <property type="entry name" value="alpha/beta hydrolase"/>
    <property type="match status" value="1"/>
</dbReference>
<evidence type="ECO:0000256" key="7">
    <source>
        <dbReference type="ARBA" id="ARBA00022989"/>
    </source>
</evidence>
<dbReference type="AlphaFoldDB" id="A0AAV2HJ60"/>
<feature type="active site" description="Charge relay system" evidence="9">
    <location>
        <position position="362"/>
    </location>
</feature>
<dbReference type="GO" id="GO:0036126">
    <property type="term" value="C:sperm flagellum"/>
    <property type="evidence" value="ECO:0007669"/>
    <property type="project" value="TreeGrafter"/>
</dbReference>
<feature type="compositionally biased region" description="Polar residues" evidence="10">
    <location>
        <begin position="431"/>
        <end position="446"/>
    </location>
</feature>
<evidence type="ECO:0000256" key="11">
    <source>
        <dbReference type="SAM" id="SignalP"/>
    </source>
</evidence>
<dbReference type="GO" id="GO:0051792">
    <property type="term" value="P:medium-chain fatty acid biosynthetic process"/>
    <property type="evidence" value="ECO:0007669"/>
    <property type="project" value="TreeGrafter"/>
</dbReference>
<feature type="active site" description="Charge relay system" evidence="9">
    <location>
        <position position="331"/>
    </location>
</feature>
<dbReference type="GO" id="GO:0046464">
    <property type="term" value="P:acylglycerol catabolic process"/>
    <property type="evidence" value="ECO:0007669"/>
    <property type="project" value="TreeGrafter"/>
</dbReference>
<evidence type="ECO:0000256" key="9">
    <source>
        <dbReference type="PIRSR" id="PIRSR005211-1"/>
    </source>
</evidence>
<organism evidence="13 14">
    <name type="scientific">Lymnaea stagnalis</name>
    <name type="common">Great pond snail</name>
    <name type="synonym">Helix stagnalis</name>
    <dbReference type="NCBI Taxonomy" id="6523"/>
    <lineage>
        <taxon>Eukaryota</taxon>
        <taxon>Metazoa</taxon>
        <taxon>Spiralia</taxon>
        <taxon>Lophotrochozoa</taxon>
        <taxon>Mollusca</taxon>
        <taxon>Gastropoda</taxon>
        <taxon>Heterobranchia</taxon>
        <taxon>Euthyneura</taxon>
        <taxon>Panpulmonata</taxon>
        <taxon>Hygrophila</taxon>
        <taxon>Lymnaeoidea</taxon>
        <taxon>Lymnaeidae</taxon>
        <taxon>Lymnaea</taxon>
    </lineage>
</organism>
<dbReference type="GO" id="GO:0051793">
    <property type="term" value="P:medium-chain fatty acid catabolic process"/>
    <property type="evidence" value="ECO:0007669"/>
    <property type="project" value="TreeGrafter"/>
</dbReference>
<dbReference type="GO" id="GO:0097524">
    <property type="term" value="C:sperm plasma membrane"/>
    <property type="evidence" value="ECO:0007669"/>
    <property type="project" value="TreeGrafter"/>
</dbReference>
<dbReference type="GO" id="GO:0008126">
    <property type="term" value="F:acetylesterase activity"/>
    <property type="evidence" value="ECO:0007669"/>
    <property type="project" value="TreeGrafter"/>
</dbReference>
<feature type="active site" description="Charge relay system" evidence="9">
    <location>
        <position position="196"/>
    </location>
</feature>
<feature type="domain" description="AB hydrolase-1" evidence="12">
    <location>
        <begin position="117"/>
        <end position="229"/>
    </location>
</feature>
<dbReference type="GO" id="GO:0047372">
    <property type="term" value="F:monoacylglycerol lipase activity"/>
    <property type="evidence" value="ECO:0007669"/>
    <property type="project" value="TreeGrafter"/>
</dbReference>
<keyword evidence="5" id="KW-0378">Hydrolase</keyword>
<dbReference type="InterPro" id="IPR050960">
    <property type="entry name" value="AB_hydrolase_4_sf"/>
</dbReference>
<dbReference type="InterPro" id="IPR012020">
    <property type="entry name" value="ABHD4"/>
</dbReference>
<dbReference type="Proteomes" id="UP001497497">
    <property type="component" value="Unassembled WGS sequence"/>
</dbReference>
<evidence type="ECO:0000256" key="10">
    <source>
        <dbReference type="SAM" id="MobiDB-lite"/>
    </source>
</evidence>